<reference evidence="1" key="1">
    <citation type="submission" date="2024-05" db="EMBL/GenBank/DDBJ databases">
        <title>Pontimicrobium maritimus sp. nov., isolated form sea water.</title>
        <authorList>
            <person name="Muhammad N."/>
            <person name="Vuong T.Q."/>
            <person name="Han H.L."/>
            <person name="Kim S.-G."/>
        </authorList>
    </citation>
    <scope>NUCLEOTIDE SEQUENCE</scope>
    <source>
        <strain evidence="1">SW4</strain>
    </source>
</reference>
<gene>
    <name evidence="1" type="ORF">ABGB03_15230</name>
</gene>
<dbReference type="AlphaFoldDB" id="A0AAU7BS37"/>
<name>A0AAU7BS37_9FLAO</name>
<accession>A0AAU7BS37</accession>
<dbReference type="RefSeq" id="WP_347923576.1">
    <property type="nucleotide sequence ID" value="NZ_CP157199.1"/>
</dbReference>
<dbReference type="EMBL" id="CP157199">
    <property type="protein sequence ID" value="XBG61205.1"/>
    <property type="molecule type" value="Genomic_DNA"/>
</dbReference>
<protein>
    <submittedName>
        <fullName evidence="1">Uncharacterized protein</fullName>
    </submittedName>
</protein>
<evidence type="ECO:0000313" key="1">
    <source>
        <dbReference type="EMBL" id="XBG61205.1"/>
    </source>
</evidence>
<proteinExistence type="predicted"/>
<sequence length="132" mass="16038">MKNFEKLKSEIVNSFLIRIYRTREPFTTFWFEGLGNLLLYKYIFEINNKRKYELGHDYLLEWNDEEKIVELETNFKNVFENKKIIDVILDSEYDSVYIKLEDGMVVYHDTTFGSELGFEKYLKMFDERGKLI</sequence>
<organism evidence="1">
    <name type="scientific">Pontimicrobium sp. SW4</name>
    <dbReference type="NCBI Taxonomy" id="3153519"/>
    <lineage>
        <taxon>Bacteria</taxon>
        <taxon>Pseudomonadati</taxon>
        <taxon>Bacteroidota</taxon>
        <taxon>Flavobacteriia</taxon>
        <taxon>Flavobacteriales</taxon>
        <taxon>Flavobacteriaceae</taxon>
        <taxon>Pontimicrobium</taxon>
    </lineage>
</organism>